<accession>A0ACB9EH36</accession>
<name>A0ACB9EH36_ARCLA</name>
<gene>
    <name evidence="1" type="ORF">L6452_05432</name>
</gene>
<proteinExistence type="predicted"/>
<comment type="caution">
    <text evidence="1">The sequence shown here is derived from an EMBL/GenBank/DDBJ whole genome shotgun (WGS) entry which is preliminary data.</text>
</comment>
<reference evidence="2" key="1">
    <citation type="journal article" date="2022" name="Mol. Ecol. Resour.">
        <title>The genomes of chicory, endive, great burdock and yacon provide insights into Asteraceae palaeo-polyploidization history and plant inulin production.</title>
        <authorList>
            <person name="Fan W."/>
            <person name="Wang S."/>
            <person name="Wang H."/>
            <person name="Wang A."/>
            <person name="Jiang F."/>
            <person name="Liu H."/>
            <person name="Zhao H."/>
            <person name="Xu D."/>
            <person name="Zhang Y."/>
        </authorList>
    </citation>
    <scope>NUCLEOTIDE SEQUENCE [LARGE SCALE GENOMIC DNA]</scope>
    <source>
        <strain evidence="2">cv. Niubang</strain>
    </source>
</reference>
<evidence type="ECO:0000313" key="2">
    <source>
        <dbReference type="Proteomes" id="UP001055879"/>
    </source>
</evidence>
<reference evidence="1 2" key="2">
    <citation type="journal article" date="2022" name="Mol. Ecol. Resour.">
        <title>The genomes of chicory, endive, great burdock and yacon provide insights into Asteraceae paleo-polyploidization history and plant inulin production.</title>
        <authorList>
            <person name="Fan W."/>
            <person name="Wang S."/>
            <person name="Wang H."/>
            <person name="Wang A."/>
            <person name="Jiang F."/>
            <person name="Liu H."/>
            <person name="Zhao H."/>
            <person name="Xu D."/>
            <person name="Zhang Y."/>
        </authorList>
    </citation>
    <scope>NUCLEOTIDE SEQUENCE [LARGE SCALE GENOMIC DNA]</scope>
    <source>
        <strain evidence="2">cv. Niubang</strain>
    </source>
</reference>
<organism evidence="1 2">
    <name type="scientific">Arctium lappa</name>
    <name type="common">Greater burdock</name>
    <name type="synonym">Lappa major</name>
    <dbReference type="NCBI Taxonomy" id="4217"/>
    <lineage>
        <taxon>Eukaryota</taxon>
        <taxon>Viridiplantae</taxon>
        <taxon>Streptophyta</taxon>
        <taxon>Embryophyta</taxon>
        <taxon>Tracheophyta</taxon>
        <taxon>Spermatophyta</taxon>
        <taxon>Magnoliopsida</taxon>
        <taxon>eudicotyledons</taxon>
        <taxon>Gunneridae</taxon>
        <taxon>Pentapetalae</taxon>
        <taxon>asterids</taxon>
        <taxon>campanulids</taxon>
        <taxon>Asterales</taxon>
        <taxon>Asteraceae</taxon>
        <taxon>Carduoideae</taxon>
        <taxon>Cardueae</taxon>
        <taxon>Arctiinae</taxon>
        <taxon>Arctium</taxon>
    </lineage>
</organism>
<protein>
    <submittedName>
        <fullName evidence="1">Uncharacterized protein</fullName>
    </submittedName>
</protein>
<dbReference type="EMBL" id="CM042048">
    <property type="protein sequence ID" value="KAI3757888.1"/>
    <property type="molecule type" value="Genomic_DNA"/>
</dbReference>
<keyword evidence="2" id="KW-1185">Reference proteome</keyword>
<evidence type="ECO:0000313" key="1">
    <source>
        <dbReference type="EMBL" id="KAI3757888.1"/>
    </source>
</evidence>
<dbReference type="Proteomes" id="UP001055879">
    <property type="component" value="Linkage Group LG02"/>
</dbReference>
<sequence>MSGLRDVAQRSEHQGSSGASAKEFTMVNTRSRVGAIEDANEASVTAPEITRQANPTANQVNPPIPRMLEGMIDVAPQVNLETENPVLQEVDPQSVLLASIMQTMNSAMDKRDERLMKVLEDRDASNRRHETVWDNAMLGSGGANNAVGTEEHAIRTKKWKEGGCSFKTFLCCRAPEFSETTDPLVCMKWT</sequence>